<dbReference type="EMBL" id="JACQPB010000040">
    <property type="protein sequence ID" value="MBI4210679.1"/>
    <property type="molecule type" value="Genomic_DNA"/>
</dbReference>
<dbReference type="PANTHER" id="PTHR21321:SF4">
    <property type="entry name" value="EXOSOME COMPLEX COMPONENT RRP4"/>
    <property type="match status" value="1"/>
</dbReference>
<dbReference type="InterPro" id="IPR004088">
    <property type="entry name" value="KH_dom_type_1"/>
</dbReference>
<feature type="region of interest" description="Disordered" evidence="3">
    <location>
        <begin position="204"/>
        <end position="228"/>
    </location>
</feature>
<gene>
    <name evidence="5" type="ORF">HY544_04200</name>
</gene>
<dbReference type="CDD" id="cd22524">
    <property type="entry name" value="KH-I_Rrp4_prokar"/>
    <property type="match status" value="1"/>
</dbReference>
<evidence type="ECO:0000313" key="5">
    <source>
        <dbReference type="EMBL" id="MBI4210679.1"/>
    </source>
</evidence>
<dbReference type="InterPro" id="IPR003029">
    <property type="entry name" value="S1_domain"/>
</dbReference>
<protein>
    <submittedName>
        <fullName evidence="5">RNA-binding protein</fullName>
    </submittedName>
</protein>
<dbReference type="GO" id="GO:0034475">
    <property type="term" value="P:U4 snRNA 3'-end processing"/>
    <property type="evidence" value="ECO:0007669"/>
    <property type="project" value="TreeGrafter"/>
</dbReference>
<dbReference type="GO" id="GO:0071051">
    <property type="term" value="P:poly(A)-dependent snoRNA 3'-end processing"/>
    <property type="evidence" value="ECO:0007669"/>
    <property type="project" value="TreeGrafter"/>
</dbReference>
<dbReference type="InterPro" id="IPR036612">
    <property type="entry name" value="KH_dom_type_1_sf"/>
</dbReference>
<dbReference type="SMART" id="SM00316">
    <property type="entry name" value="S1"/>
    <property type="match status" value="1"/>
</dbReference>
<dbReference type="SUPFAM" id="SSF50249">
    <property type="entry name" value="Nucleic acid-binding proteins"/>
    <property type="match status" value="1"/>
</dbReference>
<evidence type="ECO:0000256" key="3">
    <source>
        <dbReference type="SAM" id="MobiDB-lite"/>
    </source>
</evidence>
<dbReference type="GO" id="GO:0000467">
    <property type="term" value="P:exonucleolytic trimming to generate mature 3'-end of 5.8S rRNA from tricistronic rRNA transcript (SSU-rRNA, 5.8S rRNA, LSU-rRNA)"/>
    <property type="evidence" value="ECO:0007669"/>
    <property type="project" value="TreeGrafter"/>
</dbReference>
<accession>A0A8T3YRA1</accession>
<feature type="compositionally biased region" description="Low complexity" evidence="3">
    <location>
        <begin position="204"/>
        <end position="220"/>
    </location>
</feature>
<dbReference type="InterPro" id="IPR026699">
    <property type="entry name" value="Exosome_RNA_bind1/RRP40/RRP4"/>
</dbReference>
<dbReference type="InterPro" id="IPR012340">
    <property type="entry name" value="NA-bd_OB-fold"/>
</dbReference>
<dbReference type="Pfam" id="PF15985">
    <property type="entry name" value="KH_6"/>
    <property type="match status" value="1"/>
</dbReference>
<evidence type="ECO:0000256" key="2">
    <source>
        <dbReference type="ARBA" id="ARBA00022884"/>
    </source>
</evidence>
<name>A0A8T3YRA1_9ARCH</name>
<organism evidence="5 6">
    <name type="scientific">Candidatus Iainarchaeum sp</name>
    <dbReference type="NCBI Taxonomy" id="3101447"/>
    <lineage>
        <taxon>Archaea</taxon>
        <taxon>Candidatus Iainarchaeota</taxon>
        <taxon>Candidatus Iainarchaeia</taxon>
        <taxon>Candidatus Iainarchaeales</taxon>
        <taxon>Candidatus Iainarchaeaceae</taxon>
        <taxon>Candidatus Iainarchaeum</taxon>
    </lineage>
</organism>
<dbReference type="Proteomes" id="UP000732298">
    <property type="component" value="Unassembled WGS sequence"/>
</dbReference>
<dbReference type="Gene3D" id="3.30.1370.10">
    <property type="entry name" value="K Homology domain, type 1"/>
    <property type="match status" value="1"/>
</dbReference>
<dbReference type="InterPro" id="IPR054371">
    <property type="entry name" value="RRP4_N"/>
</dbReference>
<sequence length="228" mass="25111">MSKRLVIPGELVTEERKKLGSHVFVREGRIYSDSMGLVNDEADFASVVPLEGKYMPQLNDVVIGVITSERFAGYGVDIGSFYPSFVSKKELREVLKPGSIISAKILKVNEMNEVDLGSIRLFFGGEIIHVTPVKVPRVIGKEGSMLNAMRDGTGSNIIVGRNGRIWAKGGNIDLLRKALQKIDREAHMDNLTNRIMEFLRENGGAVRQQAQPQGPQGNGNMMIGEGDR</sequence>
<keyword evidence="2" id="KW-0694">RNA-binding</keyword>
<keyword evidence="1" id="KW-0271">Exosome</keyword>
<dbReference type="GO" id="GO:0071034">
    <property type="term" value="P:CUT catabolic process"/>
    <property type="evidence" value="ECO:0007669"/>
    <property type="project" value="TreeGrafter"/>
</dbReference>
<dbReference type="SUPFAM" id="SSF110324">
    <property type="entry name" value="Ribosomal L27 protein-like"/>
    <property type="match status" value="1"/>
</dbReference>
<evidence type="ECO:0000256" key="1">
    <source>
        <dbReference type="ARBA" id="ARBA00022835"/>
    </source>
</evidence>
<dbReference type="GO" id="GO:0003723">
    <property type="term" value="F:RNA binding"/>
    <property type="evidence" value="ECO:0007669"/>
    <property type="project" value="UniProtKB-KW"/>
</dbReference>
<dbReference type="Gene3D" id="2.40.50.100">
    <property type="match status" value="1"/>
</dbReference>
<dbReference type="Pfam" id="PF22625">
    <property type="entry name" value="ECR1_N_2"/>
    <property type="match status" value="1"/>
</dbReference>
<feature type="domain" description="S1 motif" evidence="4">
    <location>
        <begin position="57"/>
        <end position="119"/>
    </location>
</feature>
<dbReference type="GO" id="GO:0000178">
    <property type="term" value="C:exosome (RNase complex)"/>
    <property type="evidence" value="ECO:0007669"/>
    <property type="project" value="UniProtKB-KW"/>
</dbReference>
<dbReference type="SUPFAM" id="SSF54791">
    <property type="entry name" value="Eukaryotic type KH-domain (KH-domain type I)"/>
    <property type="match status" value="1"/>
</dbReference>
<dbReference type="AlphaFoldDB" id="A0A8T3YRA1"/>
<proteinExistence type="predicted"/>
<evidence type="ECO:0000313" key="6">
    <source>
        <dbReference type="Proteomes" id="UP000732298"/>
    </source>
</evidence>
<evidence type="ECO:0000259" key="4">
    <source>
        <dbReference type="SMART" id="SM00316"/>
    </source>
</evidence>
<comment type="caution">
    <text evidence="5">The sequence shown here is derived from an EMBL/GenBank/DDBJ whole genome shotgun (WGS) entry which is preliminary data.</text>
</comment>
<dbReference type="PANTHER" id="PTHR21321">
    <property type="entry name" value="PNAS-3 RELATED"/>
    <property type="match status" value="1"/>
</dbReference>
<reference evidence="5" key="1">
    <citation type="submission" date="2020-07" db="EMBL/GenBank/DDBJ databases">
        <title>Huge and variable diversity of episymbiotic CPR bacteria and DPANN archaea in groundwater ecosystems.</title>
        <authorList>
            <person name="He C.Y."/>
            <person name="Keren R."/>
            <person name="Whittaker M."/>
            <person name="Farag I.F."/>
            <person name="Doudna J."/>
            <person name="Cate J.H.D."/>
            <person name="Banfield J.F."/>
        </authorList>
    </citation>
    <scope>NUCLEOTIDE SEQUENCE</scope>
    <source>
        <strain evidence="5">NC_groundwater_1296_Ag_S-0.2um_52_80</strain>
    </source>
</reference>
<dbReference type="Gene3D" id="2.40.50.140">
    <property type="entry name" value="Nucleic acid-binding proteins"/>
    <property type="match status" value="1"/>
</dbReference>